<keyword evidence="1" id="KW-0472">Membrane</keyword>
<sequence>MFIVLFLKIYFLSFLIVNAIILIRKGNLGGIRNHFLGWSLLIYSLYILAIVHWFEKGLGADYSMLSGSPLVYITALLFCFDPSCRGLLSIYNYLNLDRVFLIRITLF</sequence>
<evidence type="ECO:0000256" key="1">
    <source>
        <dbReference type="SAM" id="Phobius"/>
    </source>
</evidence>
<evidence type="ECO:0000313" key="2">
    <source>
        <dbReference type="EMBL" id="RAI92293.1"/>
    </source>
</evidence>
<dbReference type="EMBL" id="QLLK01000003">
    <property type="protein sequence ID" value="RAI92293.1"/>
    <property type="molecule type" value="Genomic_DNA"/>
</dbReference>
<name>A0A327PL05_9BACT</name>
<comment type="caution">
    <text evidence="2">The sequence shown here is derived from an EMBL/GenBank/DDBJ whole genome shotgun (WGS) entry which is preliminary data.</text>
</comment>
<keyword evidence="1" id="KW-1133">Transmembrane helix</keyword>
<feature type="transmembrane region" description="Helical" evidence="1">
    <location>
        <begin position="70"/>
        <end position="94"/>
    </location>
</feature>
<keyword evidence="3" id="KW-1185">Reference proteome</keyword>
<gene>
    <name evidence="2" type="ORF">LV83_01523</name>
</gene>
<feature type="transmembrane region" description="Helical" evidence="1">
    <location>
        <begin position="6"/>
        <end position="23"/>
    </location>
</feature>
<dbReference type="Proteomes" id="UP000249610">
    <property type="component" value="Unassembled WGS sequence"/>
</dbReference>
<reference evidence="2 3" key="1">
    <citation type="submission" date="2018-06" db="EMBL/GenBank/DDBJ databases">
        <title>Genomic Encyclopedia of Archaeal and Bacterial Type Strains, Phase II (KMG-II): from individual species to whole genera.</title>
        <authorList>
            <person name="Goeker M."/>
        </authorList>
    </citation>
    <scope>NUCLEOTIDE SEQUENCE [LARGE SCALE GENOMIC DNA]</scope>
    <source>
        <strain evidence="2 3">DSM 23446</strain>
    </source>
</reference>
<organism evidence="2 3">
    <name type="scientific">Algoriphagus yeomjeoni</name>
    <dbReference type="NCBI Taxonomy" id="291403"/>
    <lineage>
        <taxon>Bacteria</taxon>
        <taxon>Pseudomonadati</taxon>
        <taxon>Bacteroidota</taxon>
        <taxon>Cytophagia</taxon>
        <taxon>Cytophagales</taxon>
        <taxon>Cyclobacteriaceae</taxon>
        <taxon>Algoriphagus</taxon>
    </lineage>
</organism>
<protein>
    <submittedName>
        <fullName evidence="2">Uncharacterized protein</fullName>
    </submittedName>
</protein>
<dbReference type="AlphaFoldDB" id="A0A327PL05"/>
<keyword evidence="1" id="KW-0812">Transmembrane</keyword>
<accession>A0A327PL05</accession>
<feature type="transmembrane region" description="Helical" evidence="1">
    <location>
        <begin position="35"/>
        <end position="54"/>
    </location>
</feature>
<proteinExistence type="predicted"/>
<evidence type="ECO:0000313" key="3">
    <source>
        <dbReference type="Proteomes" id="UP000249610"/>
    </source>
</evidence>